<dbReference type="GeneID" id="66343585"/>
<sequence length="51" mass="6234">MENKNEIIDKVVKAYFEKPDKTLEEIFKEYTKGFSDDKRRSFYKKIKEIVN</sequence>
<gene>
    <name evidence="1" type="ORF">KEC93_03640</name>
</gene>
<organism evidence="1 2">
    <name type="scientific">Clostridium beijerinckii</name>
    <name type="common">Clostridium MP</name>
    <dbReference type="NCBI Taxonomy" id="1520"/>
    <lineage>
        <taxon>Bacteria</taxon>
        <taxon>Bacillati</taxon>
        <taxon>Bacillota</taxon>
        <taxon>Clostridia</taxon>
        <taxon>Eubacteriales</taxon>
        <taxon>Clostridiaceae</taxon>
        <taxon>Clostridium</taxon>
    </lineage>
</organism>
<evidence type="ECO:0000313" key="2">
    <source>
        <dbReference type="Proteomes" id="UP000679373"/>
    </source>
</evidence>
<reference evidence="1" key="1">
    <citation type="submission" date="2021-04" db="EMBL/GenBank/DDBJ databases">
        <title>Complete genome sequence of the type strain Clostridium beijerinckii NRRL B-598.</title>
        <authorList>
            <person name="Sedlar K."/>
            <person name="Branska B."/>
            <person name="Bezdicek M."/>
            <person name="Nykrynova M."/>
            <person name="Lengerova M."/>
            <person name="Skutkova H."/>
            <person name="Patakova P."/>
        </authorList>
    </citation>
    <scope>NUCLEOTIDE SEQUENCE</scope>
    <source>
        <strain evidence="1">DSM 791</strain>
    </source>
</reference>
<accession>A0AB74VIA8</accession>
<dbReference type="RefSeq" id="WP_077868143.1">
    <property type="nucleotide sequence ID" value="NZ_BKAK01000088.1"/>
</dbReference>
<evidence type="ECO:0000313" key="1">
    <source>
        <dbReference type="EMBL" id="QUN35934.1"/>
    </source>
</evidence>
<dbReference type="AlphaFoldDB" id="A0AB74VIA8"/>
<protein>
    <submittedName>
        <fullName evidence="1">MarR family transcriptional regulator</fullName>
    </submittedName>
</protein>
<dbReference type="Proteomes" id="UP000679373">
    <property type="component" value="Chromosome"/>
</dbReference>
<dbReference type="EMBL" id="CP073653">
    <property type="protein sequence ID" value="QUN35934.1"/>
    <property type="molecule type" value="Genomic_DNA"/>
</dbReference>
<name>A0AB74VIA8_CLOBE</name>
<keyword evidence="2" id="KW-1185">Reference proteome</keyword>
<proteinExistence type="predicted"/>